<dbReference type="GO" id="GO:0005524">
    <property type="term" value="F:ATP binding"/>
    <property type="evidence" value="ECO:0007669"/>
    <property type="project" value="UniProtKB-KW"/>
</dbReference>
<evidence type="ECO:0000313" key="10">
    <source>
        <dbReference type="EMBL" id="KYC39222.1"/>
    </source>
</evidence>
<dbReference type="Pfam" id="PF02518">
    <property type="entry name" value="HATPase_c"/>
    <property type="match status" value="1"/>
</dbReference>
<keyword evidence="4" id="KW-0547">Nucleotide-binding</keyword>
<dbReference type="SMART" id="SM00387">
    <property type="entry name" value="HATPase_c"/>
    <property type="match status" value="1"/>
</dbReference>
<keyword evidence="7" id="KW-0902">Two-component regulatory system</keyword>
<dbReference type="InterPro" id="IPR003594">
    <property type="entry name" value="HATPase_dom"/>
</dbReference>
<dbReference type="InterPro" id="IPR004358">
    <property type="entry name" value="Sig_transdc_His_kin-like_C"/>
</dbReference>
<dbReference type="Gene3D" id="3.30.565.10">
    <property type="entry name" value="Histidine kinase-like ATPase, C-terminal domain"/>
    <property type="match status" value="1"/>
</dbReference>
<dbReference type="InterPro" id="IPR005467">
    <property type="entry name" value="His_kinase_dom"/>
</dbReference>
<dbReference type="PROSITE" id="PS50109">
    <property type="entry name" value="HIS_KIN"/>
    <property type="match status" value="1"/>
</dbReference>
<evidence type="ECO:0000256" key="3">
    <source>
        <dbReference type="ARBA" id="ARBA00022679"/>
    </source>
</evidence>
<dbReference type="PRINTS" id="PR00344">
    <property type="entry name" value="BCTRLSENSOR"/>
</dbReference>
<comment type="caution">
    <text evidence="10">The sequence shown here is derived from an EMBL/GenBank/DDBJ whole genome shotgun (WGS) entry which is preliminary data.</text>
</comment>
<dbReference type="InterPro" id="IPR036890">
    <property type="entry name" value="HATPase_C_sf"/>
</dbReference>
<dbReference type="RefSeq" id="WP_017740395.1">
    <property type="nucleotide sequence ID" value="NZ_KQ976354.1"/>
</dbReference>
<evidence type="ECO:0000256" key="5">
    <source>
        <dbReference type="ARBA" id="ARBA00022777"/>
    </source>
</evidence>
<accession>A0A139X3M5</accession>
<feature type="domain" description="Histidine kinase" evidence="9">
    <location>
        <begin position="7"/>
        <end position="113"/>
    </location>
</feature>
<protein>
    <recommendedName>
        <fullName evidence="2">histidine kinase</fullName>
        <ecNumber evidence="2">2.7.13.3</ecNumber>
    </recommendedName>
</protein>
<proteinExistence type="predicted"/>
<dbReference type="GO" id="GO:0000160">
    <property type="term" value="P:phosphorelay signal transduction system"/>
    <property type="evidence" value="ECO:0007669"/>
    <property type="project" value="UniProtKB-KW"/>
</dbReference>
<sequence length="122" mass="13733">MTGNHWMFMNIISNAIDALQERKEQAQKQIRIQTKIVNNNLIRVIINDNRPGIDSTIQNKIFEPFFTTKPVNQGTGLGLAISYQIIQKHHGNLDVSSDVGNGTEFVIEIPVLQDQESVTSDQ</sequence>
<dbReference type="GO" id="GO:0004673">
    <property type="term" value="F:protein histidine kinase activity"/>
    <property type="evidence" value="ECO:0007669"/>
    <property type="project" value="UniProtKB-EC"/>
</dbReference>
<organism evidence="10 11">
    <name type="scientific">Scytonema hofmannii PCC 7110</name>
    <dbReference type="NCBI Taxonomy" id="128403"/>
    <lineage>
        <taxon>Bacteria</taxon>
        <taxon>Bacillati</taxon>
        <taxon>Cyanobacteriota</taxon>
        <taxon>Cyanophyceae</taxon>
        <taxon>Nostocales</taxon>
        <taxon>Scytonemataceae</taxon>
        <taxon>Scytonema</taxon>
    </lineage>
</organism>
<evidence type="ECO:0000256" key="2">
    <source>
        <dbReference type="ARBA" id="ARBA00012438"/>
    </source>
</evidence>
<keyword evidence="8" id="KW-0175">Coiled coil</keyword>
<name>A0A139X3M5_9CYAN</name>
<evidence type="ECO:0000256" key="4">
    <source>
        <dbReference type="ARBA" id="ARBA00022741"/>
    </source>
</evidence>
<keyword evidence="3" id="KW-0808">Transferase</keyword>
<dbReference type="EC" id="2.7.13.3" evidence="2"/>
<evidence type="ECO:0000313" key="11">
    <source>
        <dbReference type="Proteomes" id="UP000076925"/>
    </source>
</evidence>
<dbReference type="EMBL" id="ANNX02000035">
    <property type="protein sequence ID" value="KYC39222.1"/>
    <property type="molecule type" value="Genomic_DNA"/>
</dbReference>
<evidence type="ECO:0000256" key="6">
    <source>
        <dbReference type="ARBA" id="ARBA00022840"/>
    </source>
</evidence>
<dbReference type="OrthoDB" id="9815750at2"/>
<keyword evidence="5" id="KW-0418">Kinase</keyword>
<comment type="catalytic activity">
    <reaction evidence="1">
        <text>ATP + protein L-histidine = ADP + protein N-phospho-L-histidine.</text>
        <dbReference type="EC" id="2.7.13.3"/>
    </reaction>
</comment>
<gene>
    <name evidence="10" type="ORF">WA1_31235</name>
</gene>
<evidence type="ECO:0000256" key="1">
    <source>
        <dbReference type="ARBA" id="ARBA00000085"/>
    </source>
</evidence>
<dbReference type="PANTHER" id="PTHR43065">
    <property type="entry name" value="SENSOR HISTIDINE KINASE"/>
    <property type="match status" value="1"/>
</dbReference>
<dbReference type="SUPFAM" id="SSF55874">
    <property type="entry name" value="ATPase domain of HSP90 chaperone/DNA topoisomerase II/histidine kinase"/>
    <property type="match status" value="1"/>
</dbReference>
<dbReference type="STRING" id="128403.WA1_31235"/>
<dbReference type="AlphaFoldDB" id="A0A139X3M5"/>
<reference evidence="10 11" key="1">
    <citation type="journal article" date="2013" name="Genome Biol. Evol.">
        <title>Genomes of Stigonematalean cyanobacteria (subsection V) and the evolution of oxygenic photosynthesis from prokaryotes to plastids.</title>
        <authorList>
            <person name="Dagan T."/>
            <person name="Roettger M."/>
            <person name="Stucken K."/>
            <person name="Landan G."/>
            <person name="Koch R."/>
            <person name="Major P."/>
            <person name="Gould S.B."/>
            <person name="Goremykin V.V."/>
            <person name="Rippka R."/>
            <person name="Tandeau de Marsac N."/>
            <person name="Gugger M."/>
            <person name="Lockhart P.J."/>
            <person name="Allen J.F."/>
            <person name="Brune I."/>
            <person name="Maus I."/>
            <person name="Puhler A."/>
            <person name="Martin W.F."/>
        </authorList>
    </citation>
    <scope>NUCLEOTIDE SEQUENCE [LARGE SCALE GENOMIC DNA]</scope>
    <source>
        <strain evidence="10 11">PCC 7110</strain>
    </source>
</reference>
<dbReference type="PANTHER" id="PTHR43065:SF46">
    <property type="entry name" value="C4-DICARBOXYLATE TRANSPORT SENSOR PROTEIN DCTB"/>
    <property type="match status" value="1"/>
</dbReference>
<dbReference type="Proteomes" id="UP000076925">
    <property type="component" value="Unassembled WGS sequence"/>
</dbReference>
<feature type="coiled-coil region" evidence="8">
    <location>
        <begin position="9"/>
        <end position="36"/>
    </location>
</feature>
<keyword evidence="11" id="KW-1185">Reference proteome</keyword>
<keyword evidence="6" id="KW-0067">ATP-binding</keyword>
<evidence type="ECO:0000256" key="7">
    <source>
        <dbReference type="ARBA" id="ARBA00023012"/>
    </source>
</evidence>
<evidence type="ECO:0000259" key="9">
    <source>
        <dbReference type="PROSITE" id="PS50109"/>
    </source>
</evidence>
<evidence type="ECO:0000256" key="8">
    <source>
        <dbReference type="SAM" id="Coils"/>
    </source>
</evidence>